<sequence>MHILMQEMNPYVFYGTSKRYKAQVALPVDESEDEMACSDEEDEVIVTVRQGESESESEDGDEDEDGTTIMVENQQEEVQTENEEPGDGKNGEACQQQYTRAKNLVWKKCRTILPVPQWRGRLPKATDVKHPAEYFRGLLTSSCIENIVEQTNLYAIQCDPSKPLKVTVEEIEQFIGICFFMSIFGLPGCRMYWQSATRIDCVANTMALHRWESIKRNLHFSDNLKQAPIGEPAYDKLYKVRPLLTSLLEQFQAIPIDENLCVDEQIVPFKGKHPMKQYNPKKPKRWGYKVFVLADSSGMVYNFEVYTGCISPCNGQPDIGASGNIVLTLSSIIPDNISHKLYFDNWFSSVDLQMLLEKRKIHCIGTVRTNRLAGCCLPTDQDMKRKGRGAFEEKETIYNGVTLRAVKWHDNRAVTLLSTFASANPATTVMRWDKKKKTTVQVKCPSIVTKYNKSMGGVDLLDSLIALYRTKIRSKKWYHRVVFHMFDFAVVEAWLLYRRDSRDCGIPPKDVSSLAKFKAEVAGCLCMEKKTLKRRGRPSQHTEEEQPEKRPKTPVEPRPSTLVRIDQTGHWPVWVERKGRCKYPGCSGIVKVQCSKCVTYLCFSVERNCFLNFHKQ</sequence>
<dbReference type="Proteomes" id="UP001108240">
    <property type="component" value="Unplaced"/>
</dbReference>
<feature type="domain" description="PiggyBac transposable element-derived protein" evidence="2">
    <location>
        <begin position="131"/>
        <end position="494"/>
    </location>
</feature>
<accession>A0A9J7XIC7</accession>
<dbReference type="PANTHER" id="PTHR47272:SF1">
    <property type="entry name" value="PIGGYBAC TRANSPOSABLE ELEMENT-DERIVED PROTEIN 3-LIKE"/>
    <property type="match status" value="1"/>
</dbReference>
<keyword evidence="4" id="KW-1185">Reference proteome</keyword>
<dbReference type="InterPro" id="IPR029526">
    <property type="entry name" value="PGBD"/>
</dbReference>
<feature type="compositionally biased region" description="Acidic residues" evidence="1">
    <location>
        <begin position="31"/>
        <end position="44"/>
    </location>
</feature>
<evidence type="ECO:0000313" key="4">
    <source>
        <dbReference type="Proteomes" id="UP001108240"/>
    </source>
</evidence>
<reference evidence="3" key="1">
    <citation type="submission" date="2025-08" db="UniProtKB">
        <authorList>
            <consortium name="Ensembl"/>
        </authorList>
    </citation>
    <scope>IDENTIFICATION</scope>
</reference>
<protein>
    <recommendedName>
        <fullName evidence="2">PiggyBac transposable element-derived protein domain-containing protein</fullName>
    </recommendedName>
</protein>
<dbReference type="Ensembl" id="ENSCCRT00000142344.1">
    <property type="protein sequence ID" value="ENSCCRP00000107467.1"/>
    <property type="gene ID" value="ENSCCRG00000081499.1"/>
</dbReference>
<dbReference type="AlphaFoldDB" id="A0A9J7XIC7"/>
<proteinExistence type="predicted"/>
<dbReference type="PANTHER" id="PTHR47272">
    <property type="entry name" value="DDE_TNP_1_7 DOMAIN-CONTAINING PROTEIN"/>
    <property type="match status" value="1"/>
</dbReference>
<feature type="compositionally biased region" description="Basic and acidic residues" evidence="1">
    <location>
        <begin position="540"/>
        <end position="555"/>
    </location>
</feature>
<feature type="region of interest" description="Disordered" evidence="1">
    <location>
        <begin position="31"/>
        <end position="68"/>
    </location>
</feature>
<evidence type="ECO:0000313" key="3">
    <source>
        <dbReference type="Ensembl" id="ENSCCRP00000107467.1"/>
    </source>
</evidence>
<dbReference type="GeneTree" id="ENSGT00940000166554"/>
<reference evidence="3" key="2">
    <citation type="submission" date="2025-09" db="UniProtKB">
        <authorList>
            <consortium name="Ensembl"/>
        </authorList>
    </citation>
    <scope>IDENTIFICATION</scope>
</reference>
<dbReference type="Pfam" id="PF13843">
    <property type="entry name" value="DDE_Tnp_1_7"/>
    <property type="match status" value="1"/>
</dbReference>
<dbReference type="OMA" id="MRNTRWY"/>
<evidence type="ECO:0000259" key="2">
    <source>
        <dbReference type="Pfam" id="PF13843"/>
    </source>
</evidence>
<evidence type="ECO:0000256" key="1">
    <source>
        <dbReference type="SAM" id="MobiDB-lite"/>
    </source>
</evidence>
<feature type="compositionally biased region" description="Acidic residues" evidence="1">
    <location>
        <begin position="53"/>
        <end position="66"/>
    </location>
</feature>
<organism evidence="3 4">
    <name type="scientific">Cyprinus carpio carpio</name>
    <dbReference type="NCBI Taxonomy" id="630221"/>
    <lineage>
        <taxon>Eukaryota</taxon>
        <taxon>Metazoa</taxon>
        <taxon>Chordata</taxon>
        <taxon>Craniata</taxon>
        <taxon>Vertebrata</taxon>
        <taxon>Euteleostomi</taxon>
        <taxon>Actinopterygii</taxon>
        <taxon>Neopterygii</taxon>
        <taxon>Teleostei</taxon>
        <taxon>Ostariophysi</taxon>
        <taxon>Cypriniformes</taxon>
        <taxon>Cyprinidae</taxon>
        <taxon>Cyprininae</taxon>
        <taxon>Cyprinus</taxon>
    </lineage>
</organism>
<name>A0A9J7XIC7_CYPCA</name>
<feature type="region of interest" description="Disordered" evidence="1">
    <location>
        <begin position="535"/>
        <end position="561"/>
    </location>
</feature>